<dbReference type="InterPro" id="IPR050272">
    <property type="entry name" value="Isochorismatase-like_hydrls"/>
</dbReference>
<dbReference type="EC" id="3.-.-.-" evidence="3"/>
<proteinExistence type="predicted"/>
<name>A0ABU5DMP9_9BURK</name>
<keyword evidence="1 3" id="KW-0378">Hydrolase</keyword>
<dbReference type="InterPro" id="IPR000868">
    <property type="entry name" value="Isochorismatase-like_dom"/>
</dbReference>
<evidence type="ECO:0000256" key="1">
    <source>
        <dbReference type="ARBA" id="ARBA00022801"/>
    </source>
</evidence>
<gene>
    <name evidence="3" type="ORF">SNE35_23945</name>
</gene>
<evidence type="ECO:0000259" key="2">
    <source>
        <dbReference type="Pfam" id="PF00857"/>
    </source>
</evidence>
<accession>A0ABU5DMP9</accession>
<dbReference type="Pfam" id="PF00857">
    <property type="entry name" value="Isochorismatase"/>
    <property type="match status" value="1"/>
</dbReference>
<comment type="caution">
    <text evidence="3">The sequence shown here is derived from an EMBL/GenBank/DDBJ whole genome shotgun (WGS) entry which is preliminary data.</text>
</comment>
<evidence type="ECO:0000313" key="3">
    <source>
        <dbReference type="EMBL" id="MDY0747576.1"/>
    </source>
</evidence>
<keyword evidence="4" id="KW-1185">Reference proteome</keyword>
<dbReference type="SUPFAM" id="SSF52499">
    <property type="entry name" value="Isochorismatase-like hydrolases"/>
    <property type="match status" value="1"/>
</dbReference>
<sequence length="198" mass="21914">MAANKMRVDELAPSKTVLLLVDFINPLRFDGADLLAPSALMAARQTARLRKHLSIKGSRTIFANDNYGQWTSDFKELWKRCAALPGAAGHIAKLLKPAADDFTLLKPRHSAFYATPLDILLKQLRCKRLVIAGIACDSCVLFSAMDAYLRDYSLWVPPDCTASETEDSCDRAVEQMRRVLKAHVGRAFPVDPPSGSRP</sequence>
<dbReference type="PANTHER" id="PTHR43540">
    <property type="entry name" value="PEROXYUREIDOACRYLATE/UREIDOACRYLATE AMIDOHYDROLASE-RELATED"/>
    <property type="match status" value="1"/>
</dbReference>
<protein>
    <submittedName>
        <fullName evidence="3">Isochorismatase family cysteine hydrolase</fullName>
        <ecNumber evidence="3">3.-.-.-</ecNumber>
    </submittedName>
</protein>
<dbReference type="GO" id="GO:0016787">
    <property type="term" value="F:hydrolase activity"/>
    <property type="evidence" value="ECO:0007669"/>
    <property type="project" value="UniProtKB-KW"/>
</dbReference>
<organism evidence="3 4">
    <name type="scientific">Roseateles agri</name>
    <dbReference type="NCBI Taxonomy" id="3098619"/>
    <lineage>
        <taxon>Bacteria</taxon>
        <taxon>Pseudomonadati</taxon>
        <taxon>Pseudomonadota</taxon>
        <taxon>Betaproteobacteria</taxon>
        <taxon>Burkholderiales</taxon>
        <taxon>Sphaerotilaceae</taxon>
        <taxon>Roseateles</taxon>
    </lineage>
</organism>
<dbReference type="RefSeq" id="WP_320425539.1">
    <property type="nucleotide sequence ID" value="NZ_JAXCLA010000008.1"/>
</dbReference>
<dbReference type="Proteomes" id="UP001285263">
    <property type="component" value="Unassembled WGS sequence"/>
</dbReference>
<reference evidence="3 4" key="1">
    <citation type="submission" date="2023-11" db="EMBL/GenBank/DDBJ databases">
        <title>Paucibacter sp. nov., isolated from fresh soil in Korea.</title>
        <authorList>
            <person name="Le N.T.T."/>
        </authorList>
    </citation>
    <scope>NUCLEOTIDE SEQUENCE [LARGE SCALE GENOMIC DNA]</scope>
    <source>
        <strain evidence="3 4">R3-3</strain>
    </source>
</reference>
<evidence type="ECO:0000313" key="4">
    <source>
        <dbReference type="Proteomes" id="UP001285263"/>
    </source>
</evidence>
<feature type="domain" description="Isochorismatase-like" evidence="2">
    <location>
        <begin position="16"/>
        <end position="177"/>
    </location>
</feature>
<dbReference type="EMBL" id="JAXCLA010000008">
    <property type="protein sequence ID" value="MDY0747576.1"/>
    <property type="molecule type" value="Genomic_DNA"/>
</dbReference>
<dbReference type="InterPro" id="IPR036380">
    <property type="entry name" value="Isochorismatase-like_sf"/>
</dbReference>
<dbReference type="Gene3D" id="3.40.50.850">
    <property type="entry name" value="Isochorismatase-like"/>
    <property type="match status" value="1"/>
</dbReference>
<dbReference type="CDD" id="cd00431">
    <property type="entry name" value="cysteine_hydrolases"/>
    <property type="match status" value="1"/>
</dbReference>
<dbReference type="PANTHER" id="PTHR43540:SF6">
    <property type="entry name" value="ISOCHORISMATASE-LIKE DOMAIN-CONTAINING PROTEIN"/>
    <property type="match status" value="1"/>
</dbReference>